<name>A0A8J5PRZ7_FUSOX</name>
<accession>A0A8J5PRZ7</accession>
<evidence type="ECO:0000313" key="2">
    <source>
        <dbReference type="Proteomes" id="UP000693942"/>
    </source>
</evidence>
<sequence length="71" mass="8080">MAASSKNLERIAELRQSEVPVPWCDEFEKMISGMNFNTGNSQEMMVYKLATKRNCSLSTMRVFLTVAPSHH</sequence>
<protein>
    <submittedName>
        <fullName evidence="1">Uncharacterized protein</fullName>
    </submittedName>
</protein>
<evidence type="ECO:0000313" key="1">
    <source>
        <dbReference type="EMBL" id="KAG7423733.1"/>
    </source>
</evidence>
<organism evidence="1 2">
    <name type="scientific">Fusarium oxysporum f. sp. raphani</name>
    <dbReference type="NCBI Taxonomy" id="96318"/>
    <lineage>
        <taxon>Eukaryota</taxon>
        <taxon>Fungi</taxon>
        <taxon>Dikarya</taxon>
        <taxon>Ascomycota</taxon>
        <taxon>Pezizomycotina</taxon>
        <taxon>Sordariomycetes</taxon>
        <taxon>Hypocreomycetidae</taxon>
        <taxon>Hypocreales</taxon>
        <taxon>Nectriaceae</taxon>
        <taxon>Fusarium</taxon>
        <taxon>Fusarium oxysporum species complex</taxon>
    </lineage>
</organism>
<comment type="caution">
    <text evidence="1">The sequence shown here is derived from an EMBL/GenBank/DDBJ whole genome shotgun (WGS) entry which is preliminary data.</text>
</comment>
<dbReference type="EMBL" id="JAELUR010000014">
    <property type="protein sequence ID" value="KAG7423733.1"/>
    <property type="molecule type" value="Genomic_DNA"/>
</dbReference>
<dbReference type="AlphaFoldDB" id="A0A8J5PRZ7"/>
<reference evidence="1" key="1">
    <citation type="submission" date="2021-04" db="EMBL/GenBank/DDBJ databases">
        <title>First draft genome resource for Brassicaceae pathogens Fusarium oxysporum f. sp. raphani and Fusarium oxysporum f. sp. rapae.</title>
        <authorList>
            <person name="Asai S."/>
        </authorList>
    </citation>
    <scope>NUCLEOTIDE SEQUENCE</scope>
    <source>
        <strain evidence="1">Tf1262</strain>
    </source>
</reference>
<dbReference type="Proteomes" id="UP000693942">
    <property type="component" value="Unassembled WGS sequence"/>
</dbReference>
<gene>
    <name evidence="1" type="ORF">Forpi1262_v015041</name>
</gene>
<proteinExistence type="predicted"/>